<accession>A0A017HDD5</accession>
<dbReference type="PATRIC" id="fig|1122180.6.peg.1283"/>
<dbReference type="HOGENOM" id="CLU_125998_0_0_5"/>
<organism evidence="2 3">
    <name type="scientific">Limimaricola hongkongensis DSM 17492</name>
    <dbReference type="NCBI Taxonomy" id="1122180"/>
    <lineage>
        <taxon>Bacteria</taxon>
        <taxon>Pseudomonadati</taxon>
        <taxon>Pseudomonadota</taxon>
        <taxon>Alphaproteobacteria</taxon>
        <taxon>Rhodobacterales</taxon>
        <taxon>Paracoccaceae</taxon>
        <taxon>Limimaricola</taxon>
    </lineage>
</organism>
<dbReference type="RefSeq" id="WP_017928431.1">
    <property type="nucleotide sequence ID" value="NZ_KB822997.1"/>
</dbReference>
<dbReference type="AlphaFoldDB" id="A0A017HDD5"/>
<sequence length="146" mass="15011">MPTAAKLVAALLFAALGFVASELALPLLDGMFRAPHASTINAGIGALVGWFVAGPRAGGGVLEGVSNGLTAALIGAALILVTHGVIFMMRTGMRGRYRDPVDALEAMVRFMLDSAQRLATPQQIAMLVLGGIGIGLLLELTQSRAA</sequence>
<gene>
    <name evidence="2" type="ORF">Lokhon_01297</name>
</gene>
<keyword evidence="3" id="KW-1185">Reference proteome</keyword>
<proteinExistence type="predicted"/>
<dbReference type="EMBL" id="APGJ01000004">
    <property type="protein sequence ID" value="EYD72497.1"/>
    <property type="molecule type" value="Genomic_DNA"/>
</dbReference>
<feature type="transmembrane region" description="Helical" evidence="1">
    <location>
        <begin position="65"/>
        <end position="89"/>
    </location>
</feature>
<name>A0A017HDD5_9RHOB</name>
<dbReference type="Proteomes" id="UP000025047">
    <property type="component" value="Unassembled WGS sequence"/>
</dbReference>
<feature type="transmembrane region" description="Helical" evidence="1">
    <location>
        <begin position="124"/>
        <end position="141"/>
    </location>
</feature>
<dbReference type="OrthoDB" id="7869508at2"/>
<dbReference type="STRING" id="1122180.Lokhon_01297"/>
<dbReference type="eggNOG" id="ENOG50312YD">
    <property type="taxonomic scope" value="Bacteria"/>
</dbReference>
<evidence type="ECO:0000313" key="3">
    <source>
        <dbReference type="Proteomes" id="UP000025047"/>
    </source>
</evidence>
<evidence type="ECO:0000313" key="2">
    <source>
        <dbReference type="EMBL" id="EYD72497.1"/>
    </source>
</evidence>
<keyword evidence="1" id="KW-1133">Transmembrane helix</keyword>
<keyword evidence="1" id="KW-0472">Membrane</keyword>
<evidence type="ECO:0000256" key="1">
    <source>
        <dbReference type="SAM" id="Phobius"/>
    </source>
</evidence>
<keyword evidence="1" id="KW-0812">Transmembrane</keyword>
<reference evidence="2 3" key="1">
    <citation type="submission" date="2013-03" db="EMBL/GenBank/DDBJ databases">
        <authorList>
            <person name="Fiebig A."/>
            <person name="Goeker M."/>
            <person name="Klenk H.-P.P."/>
        </authorList>
    </citation>
    <scope>NUCLEOTIDE SEQUENCE [LARGE SCALE GENOMIC DNA]</scope>
    <source>
        <strain evidence="2 3">DSM 17492</strain>
    </source>
</reference>
<protein>
    <submittedName>
        <fullName evidence="2">Tellurite resistance protein TrgA</fullName>
    </submittedName>
</protein>
<comment type="caution">
    <text evidence="2">The sequence shown here is derived from an EMBL/GenBank/DDBJ whole genome shotgun (WGS) entry which is preliminary data.</text>
</comment>
<dbReference type="NCBIfam" id="NF033773">
    <property type="entry name" value="tellur_TrgA"/>
    <property type="match status" value="1"/>
</dbReference>
<feature type="transmembrane region" description="Helical" evidence="1">
    <location>
        <begin position="34"/>
        <end position="53"/>
    </location>
</feature>
<dbReference type="InterPro" id="IPR047784">
    <property type="entry name" value="TrgA"/>
</dbReference>